<feature type="transmembrane region" description="Helical" evidence="1">
    <location>
        <begin position="121"/>
        <end position="141"/>
    </location>
</feature>
<sequence length="143" mass="15698">MARSLEQTSAFHARLAGYAGLIPFVIPLLVVWFEPGHAEAAIAAQHAYAALILSFLGGIYWGVAMSRQVVGWFWLSVLPSLWAWPALLLPTFAGTVMLAGGFALMLLLDRAARRQDVIREWFFRLRLTLSAVAIVSLLLAMTG</sequence>
<feature type="transmembrane region" description="Helical" evidence="1">
    <location>
        <begin position="15"/>
        <end position="33"/>
    </location>
</feature>
<evidence type="ECO:0000256" key="1">
    <source>
        <dbReference type="SAM" id="Phobius"/>
    </source>
</evidence>
<feature type="transmembrane region" description="Helical" evidence="1">
    <location>
        <begin position="82"/>
        <end position="109"/>
    </location>
</feature>
<evidence type="ECO:0000313" key="3">
    <source>
        <dbReference type="Proteomes" id="UP001327459"/>
    </source>
</evidence>
<reference evidence="2 3" key="1">
    <citation type="submission" date="2023-11" db="EMBL/GenBank/DDBJ databases">
        <title>MicrobeMod: A computational toolkit for identifying prokaryotic methylation and restriction-modification with nanopore sequencing.</title>
        <authorList>
            <person name="Crits-Christoph A."/>
            <person name="Kang S.C."/>
            <person name="Lee H."/>
            <person name="Ostrov N."/>
        </authorList>
    </citation>
    <scope>NUCLEOTIDE SEQUENCE [LARGE SCALE GENOMIC DNA]</scope>
    <source>
        <strain evidence="2 3">ATCC 49870</strain>
    </source>
</reference>
<organism evidence="2 3">
    <name type="scientific">Guyparkeria halophila</name>
    <dbReference type="NCBI Taxonomy" id="47960"/>
    <lineage>
        <taxon>Bacteria</taxon>
        <taxon>Pseudomonadati</taxon>
        <taxon>Pseudomonadota</taxon>
        <taxon>Gammaproteobacteria</taxon>
        <taxon>Chromatiales</taxon>
        <taxon>Thioalkalibacteraceae</taxon>
        <taxon>Guyparkeria</taxon>
    </lineage>
</organism>
<dbReference type="EMBL" id="CP140153">
    <property type="protein sequence ID" value="WQH17235.1"/>
    <property type="molecule type" value="Genomic_DNA"/>
</dbReference>
<dbReference type="PANTHER" id="PTHR15887">
    <property type="entry name" value="TRANSMEMBRANE PROTEIN 69"/>
    <property type="match status" value="1"/>
</dbReference>
<dbReference type="Pfam" id="PF11911">
    <property type="entry name" value="DUF3429"/>
    <property type="match status" value="1"/>
</dbReference>
<evidence type="ECO:0000313" key="2">
    <source>
        <dbReference type="EMBL" id="WQH17235.1"/>
    </source>
</evidence>
<keyword evidence="1" id="KW-1133">Transmembrane helix</keyword>
<name>A0ABZ0YYI9_9GAMM</name>
<gene>
    <name evidence="2" type="ORF">SR882_04855</name>
</gene>
<proteinExistence type="predicted"/>
<dbReference type="InterPro" id="IPR021836">
    <property type="entry name" value="DUF3429"/>
</dbReference>
<protein>
    <submittedName>
        <fullName evidence="2">DUF3429 domain-containing protein</fullName>
    </submittedName>
</protein>
<accession>A0ABZ0YYI9</accession>
<dbReference type="Proteomes" id="UP001327459">
    <property type="component" value="Chromosome"/>
</dbReference>
<feature type="transmembrane region" description="Helical" evidence="1">
    <location>
        <begin position="40"/>
        <end position="62"/>
    </location>
</feature>
<dbReference type="RefSeq" id="WP_322522207.1">
    <property type="nucleotide sequence ID" value="NZ_CP140153.1"/>
</dbReference>
<keyword evidence="3" id="KW-1185">Reference proteome</keyword>
<keyword evidence="1" id="KW-0812">Transmembrane</keyword>
<dbReference type="PANTHER" id="PTHR15887:SF1">
    <property type="entry name" value="TRANSMEMBRANE PROTEIN 69"/>
    <property type="match status" value="1"/>
</dbReference>
<keyword evidence="1" id="KW-0472">Membrane</keyword>